<proteinExistence type="predicted"/>
<dbReference type="Proteomes" id="UP000051184">
    <property type="component" value="Unassembled WGS sequence"/>
</dbReference>
<accession>A0A0P1IT87</accession>
<name>A0A0P1IT87_9RHOB</name>
<sequence length="200" mass="21348">MQLDHIVVAGARLDDAVAHIEAALGVSMQTGGHHVRYGTHNALMGLADGIYLEAIAIDPDATPQSLPRWFGLDAFSGAPRLISWAARVPDLPAAISQYTVAGDSIDMQRGDLRWRMAVRADGQLPLAAAFPSLLQWQVSPIPPETLPASGCALRRLKVHTPIELSSIPEVSAKASIQVLSAPALKLEAVFDTPHGERVLT</sequence>
<evidence type="ECO:0000313" key="3">
    <source>
        <dbReference type="Proteomes" id="UP000051184"/>
    </source>
</evidence>
<gene>
    <name evidence="2" type="ORF">TA5114_02635</name>
</gene>
<keyword evidence="3" id="KW-1185">Reference proteome</keyword>
<dbReference type="Pfam" id="PF13468">
    <property type="entry name" value="Glyoxalase_3"/>
    <property type="match status" value="1"/>
</dbReference>
<dbReference type="InterPro" id="IPR029068">
    <property type="entry name" value="Glyas_Bleomycin-R_OHBP_Dase"/>
</dbReference>
<protein>
    <recommendedName>
        <fullName evidence="1">Glyoxalase-like domain-containing protein</fullName>
    </recommendedName>
</protein>
<feature type="domain" description="Glyoxalase-like" evidence="1">
    <location>
        <begin position="3"/>
        <end position="161"/>
    </location>
</feature>
<dbReference type="RefSeq" id="WP_058315832.1">
    <property type="nucleotide sequence ID" value="NZ_CYTO01000009.1"/>
</dbReference>
<dbReference type="InterPro" id="IPR025870">
    <property type="entry name" value="Glyoxalase-like_dom"/>
</dbReference>
<dbReference type="Gene3D" id="3.10.180.10">
    <property type="entry name" value="2,3-Dihydroxybiphenyl 1,2-Dioxygenase, domain 1"/>
    <property type="match status" value="1"/>
</dbReference>
<dbReference type="OrthoDB" id="8451710at2"/>
<dbReference type="STRING" id="1715691.TA5113_01464"/>
<organism evidence="2 3">
    <name type="scientific">Cognatishimia activa</name>
    <dbReference type="NCBI Taxonomy" id="1715691"/>
    <lineage>
        <taxon>Bacteria</taxon>
        <taxon>Pseudomonadati</taxon>
        <taxon>Pseudomonadota</taxon>
        <taxon>Alphaproteobacteria</taxon>
        <taxon>Rhodobacterales</taxon>
        <taxon>Paracoccaceae</taxon>
        <taxon>Cognatishimia</taxon>
    </lineage>
</organism>
<dbReference type="AlphaFoldDB" id="A0A0P1IT87"/>
<dbReference type="EMBL" id="CYUE01000020">
    <property type="protein sequence ID" value="CUK26817.1"/>
    <property type="molecule type" value="Genomic_DNA"/>
</dbReference>
<evidence type="ECO:0000259" key="1">
    <source>
        <dbReference type="Pfam" id="PF13468"/>
    </source>
</evidence>
<evidence type="ECO:0000313" key="2">
    <source>
        <dbReference type="EMBL" id="CUK26817.1"/>
    </source>
</evidence>
<reference evidence="3" key="1">
    <citation type="submission" date="2015-09" db="EMBL/GenBank/DDBJ databases">
        <authorList>
            <person name="Rodrigo-Torres Lidia"/>
            <person name="Arahal R.David."/>
        </authorList>
    </citation>
    <scope>NUCLEOTIDE SEQUENCE [LARGE SCALE GENOMIC DNA]</scope>
    <source>
        <strain evidence="3">CECT 5114</strain>
    </source>
</reference>